<feature type="transmembrane region" description="Helical" evidence="1">
    <location>
        <begin position="6"/>
        <end position="25"/>
    </location>
</feature>
<accession>A0ABY5GUU2</accession>
<organism evidence="2 3">
    <name type="scientific">Amphritea atlantica</name>
    <dbReference type="NCBI Taxonomy" id="355243"/>
    <lineage>
        <taxon>Bacteria</taxon>
        <taxon>Pseudomonadati</taxon>
        <taxon>Pseudomonadota</taxon>
        <taxon>Gammaproteobacteria</taxon>
        <taxon>Oceanospirillales</taxon>
        <taxon>Oceanospirillaceae</taxon>
        <taxon>Amphritea</taxon>
    </lineage>
</organism>
<evidence type="ECO:0000256" key="1">
    <source>
        <dbReference type="SAM" id="Phobius"/>
    </source>
</evidence>
<proteinExistence type="predicted"/>
<sequence length="85" mass="9796">MFKIVIFIVFILIIISLFAGLYFLLKDQSRSRRTVQSLILRVSLAVFLLLIILFGFYSGELKLRTPFPLMPSSPQSTSQQIDKQE</sequence>
<name>A0ABY5GUU2_9GAMM</name>
<feature type="transmembrane region" description="Helical" evidence="1">
    <location>
        <begin position="37"/>
        <end position="57"/>
    </location>
</feature>
<dbReference type="Pfam" id="PF11137">
    <property type="entry name" value="DUF2909"/>
    <property type="match status" value="1"/>
</dbReference>
<keyword evidence="3" id="KW-1185">Reference proteome</keyword>
<keyword evidence="1" id="KW-1133">Transmembrane helix</keyword>
<keyword evidence="1" id="KW-0472">Membrane</keyword>
<gene>
    <name evidence="2" type="ORF">KDX31_00465</name>
</gene>
<keyword evidence="1 2" id="KW-0812">Transmembrane</keyword>
<reference evidence="2" key="1">
    <citation type="submission" date="2021-04" db="EMBL/GenBank/DDBJ databases">
        <title>Oceanospirillales bacteria with DddD are important DMSP degraders in coastal seawater.</title>
        <authorList>
            <person name="Liu J."/>
        </authorList>
    </citation>
    <scope>NUCLEOTIDE SEQUENCE</scope>
    <source>
        <strain evidence="2">GY6</strain>
    </source>
</reference>
<dbReference type="NCBIfam" id="NF033233">
    <property type="entry name" value="twin_helix"/>
    <property type="match status" value="1"/>
</dbReference>
<dbReference type="Proteomes" id="UP001059950">
    <property type="component" value="Chromosome"/>
</dbReference>
<evidence type="ECO:0000313" key="2">
    <source>
        <dbReference type="EMBL" id="UTW03563.1"/>
    </source>
</evidence>
<dbReference type="InterPro" id="IPR021313">
    <property type="entry name" value="DUF2909"/>
</dbReference>
<dbReference type="EMBL" id="CP073344">
    <property type="protein sequence ID" value="UTW03563.1"/>
    <property type="molecule type" value="Genomic_DNA"/>
</dbReference>
<protein>
    <submittedName>
        <fullName evidence="2">Twin transmembrane helix small protein</fullName>
    </submittedName>
</protein>
<evidence type="ECO:0000313" key="3">
    <source>
        <dbReference type="Proteomes" id="UP001059950"/>
    </source>
</evidence>